<dbReference type="AlphaFoldDB" id="A0A150PAP6"/>
<dbReference type="InterPro" id="IPR014555">
    <property type="entry name" value="RecF-like"/>
</dbReference>
<organism evidence="2 3">
    <name type="scientific">Sorangium cellulosum</name>
    <name type="common">Polyangium cellulosum</name>
    <dbReference type="NCBI Taxonomy" id="56"/>
    <lineage>
        <taxon>Bacteria</taxon>
        <taxon>Pseudomonadati</taxon>
        <taxon>Myxococcota</taxon>
        <taxon>Polyangia</taxon>
        <taxon>Polyangiales</taxon>
        <taxon>Polyangiaceae</taxon>
        <taxon>Sorangium</taxon>
    </lineage>
</organism>
<dbReference type="InterPro" id="IPR027417">
    <property type="entry name" value="P-loop_NTPase"/>
</dbReference>
<accession>A0A150PAP6</accession>
<protein>
    <recommendedName>
        <fullName evidence="1">ATPase AAA-type core domain-containing protein</fullName>
    </recommendedName>
</protein>
<evidence type="ECO:0000313" key="3">
    <source>
        <dbReference type="Proteomes" id="UP000075420"/>
    </source>
</evidence>
<dbReference type="PANTHER" id="PTHR32182">
    <property type="entry name" value="DNA REPLICATION AND REPAIR PROTEIN RECF"/>
    <property type="match status" value="1"/>
</dbReference>
<comment type="caution">
    <text evidence="2">The sequence shown here is derived from an EMBL/GenBank/DDBJ whole genome shotgun (WGS) entry which is preliminary data.</text>
</comment>
<dbReference type="Pfam" id="PF13304">
    <property type="entry name" value="AAA_21"/>
    <property type="match status" value="1"/>
</dbReference>
<dbReference type="SUPFAM" id="SSF52540">
    <property type="entry name" value="P-loop containing nucleoside triphosphate hydrolases"/>
    <property type="match status" value="1"/>
</dbReference>
<reference evidence="2 3" key="1">
    <citation type="submission" date="2014-02" db="EMBL/GenBank/DDBJ databases">
        <title>The small core and large imbalanced accessory genome model reveals a collaborative survival strategy of Sorangium cellulosum strains in nature.</title>
        <authorList>
            <person name="Han K."/>
            <person name="Peng R."/>
            <person name="Blom J."/>
            <person name="Li Y.-Z."/>
        </authorList>
    </citation>
    <scope>NUCLEOTIDE SEQUENCE [LARGE SCALE GENOMIC DNA]</scope>
    <source>
        <strain evidence="2 3">So0157-25</strain>
    </source>
</reference>
<proteinExistence type="predicted"/>
<evidence type="ECO:0000259" key="1">
    <source>
        <dbReference type="Pfam" id="PF13304"/>
    </source>
</evidence>
<dbReference type="InterPro" id="IPR003959">
    <property type="entry name" value="ATPase_AAA_core"/>
</dbReference>
<sequence>MLDALEIIGFKSHADTRLSLGQVNVFVGANGSGKSSLLEALGVLGAAADGRVDDTRLKERGVRPGIPSLYKSSFREKPLPPVISLRGRGEGDVDYQVSLNNPLTAPQPAWQYVTERLDAGERHLVGRSPRSANRGNPERGQAALRMSEWDADAPESRLLRLLSEYRIFTPTTDAMRGLHPDPMQRDPIGLSGGQLPEAFDEMWRDFSEERREELEEHFRAMLDWVKEVRAAPVHGLPLSRSVSTTQNVFKFVDRFMNAKRNTLTSYDASEGALHVIFATVLCLHPRSPGLCAVDNIDQGLNPRLARALMERVCDWTCASGRQLLVTSHNPLVLDGLPLQDDRVRLFTVDRARSGATVVNRVVVTARMLELAEEGWTLSRMWVAGHLGGVPDV</sequence>
<dbReference type="GO" id="GO:0000731">
    <property type="term" value="P:DNA synthesis involved in DNA repair"/>
    <property type="evidence" value="ECO:0007669"/>
    <property type="project" value="TreeGrafter"/>
</dbReference>
<dbReference type="Gene3D" id="3.40.50.300">
    <property type="entry name" value="P-loop containing nucleotide triphosphate hydrolases"/>
    <property type="match status" value="1"/>
</dbReference>
<dbReference type="PANTHER" id="PTHR32182:SF22">
    <property type="entry name" value="ATP-DEPENDENT ENDONUCLEASE, OLD FAMILY-RELATED"/>
    <property type="match status" value="1"/>
</dbReference>
<name>A0A150PAP6_SORCE</name>
<dbReference type="PIRSF" id="PIRSF029347">
    <property type="entry name" value="RecF"/>
    <property type="match status" value="1"/>
</dbReference>
<feature type="domain" description="ATPase AAA-type core" evidence="1">
    <location>
        <begin position="23"/>
        <end position="334"/>
    </location>
</feature>
<evidence type="ECO:0000313" key="2">
    <source>
        <dbReference type="EMBL" id="KYF52772.1"/>
    </source>
</evidence>
<dbReference type="GO" id="GO:0016887">
    <property type="term" value="F:ATP hydrolysis activity"/>
    <property type="evidence" value="ECO:0007669"/>
    <property type="project" value="InterPro"/>
</dbReference>
<dbReference type="GO" id="GO:0005524">
    <property type="term" value="F:ATP binding"/>
    <property type="evidence" value="ECO:0007669"/>
    <property type="project" value="InterPro"/>
</dbReference>
<gene>
    <name evidence="2" type="ORF">BE08_22675</name>
</gene>
<dbReference type="EMBL" id="JELY01002374">
    <property type="protein sequence ID" value="KYF52772.1"/>
    <property type="molecule type" value="Genomic_DNA"/>
</dbReference>
<dbReference type="Proteomes" id="UP000075420">
    <property type="component" value="Unassembled WGS sequence"/>
</dbReference>
<dbReference type="GO" id="GO:0006302">
    <property type="term" value="P:double-strand break repair"/>
    <property type="evidence" value="ECO:0007669"/>
    <property type="project" value="TreeGrafter"/>
</dbReference>